<dbReference type="InterPro" id="IPR002938">
    <property type="entry name" value="FAD-bd"/>
</dbReference>
<keyword evidence="2" id="KW-0520">NAD</keyword>
<evidence type="ECO:0000259" key="3">
    <source>
        <dbReference type="Pfam" id="PF01494"/>
    </source>
</evidence>
<name>A0ABU5HH51_9BACT</name>
<evidence type="ECO:0000256" key="2">
    <source>
        <dbReference type="ARBA" id="ARBA00023027"/>
    </source>
</evidence>
<dbReference type="Gene3D" id="3.50.50.60">
    <property type="entry name" value="FAD/NAD(P)-binding domain"/>
    <property type="match status" value="1"/>
</dbReference>
<evidence type="ECO:0000313" key="5">
    <source>
        <dbReference type="Proteomes" id="UP001291309"/>
    </source>
</evidence>
<evidence type="ECO:0000256" key="1">
    <source>
        <dbReference type="ARBA" id="ARBA00023002"/>
    </source>
</evidence>
<dbReference type="RefSeq" id="WP_321551506.1">
    <property type="nucleotide sequence ID" value="NZ_JAXIVS010000023.1"/>
</dbReference>
<dbReference type="InterPro" id="IPR036188">
    <property type="entry name" value="FAD/NAD-bd_sf"/>
</dbReference>
<reference evidence="4 5" key="1">
    <citation type="submission" date="2023-12" db="EMBL/GenBank/DDBJ databases">
        <title>the genome sequence of Hyalangium sp. s54d21.</title>
        <authorList>
            <person name="Zhang X."/>
        </authorList>
    </citation>
    <scope>NUCLEOTIDE SEQUENCE [LARGE SCALE GENOMIC DNA]</scope>
    <source>
        <strain evidence="5">s54d21</strain>
    </source>
</reference>
<dbReference type="PANTHER" id="PTHR43476">
    <property type="entry name" value="3-(3-HYDROXY-PHENYL)PROPIONATE/3-HYDROXYCINNAMIC ACID HYDROXYLASE"/>
    <property type="match status" value="1"/>
</dbReference>
<keyword evidence="5" id="KW-1185">Reference proteome</keyword>
<dbReference type="Gene3D" id="3.30.9.20">
    <property type="match status" value="1"/>
</dbReference>
<dbReference type="SUPFAM" id="SSF51905">
    <property type="entry name" value="FAD/NAD(P)-binding domain"/>
    <property type="match status" value="1"/>
</dbReference>
<dbReference type="InterPro" id="IPR050631">
    <property type="entry name" value="PheA/TfdB_FAD_monoxygenase"/>
</dbReference>
<organism evidence="4 5">
    <name type="scientific">Hyalangium rubrum</name>
    <dbReference type="NCBI Taxonomy" id="3103134"/>
    <lineage>
        <taxon>Bacteria</taxon>
        <taxon>Pseudomonadati</taxon>
        <taxon>Myxococcota</taxon>
        <taxon>Myxococcia</taxon>
        <taxon>Myxococcales</taxon>
        <taxon>Cystobacterineae</taxon>
        <taxon>Archangiaceae</taxon>
        <taxon>Hyalangium</taxon>
    </lineage>
</organism>
<accession>A0ABU5HH51</accession>
<keyword evidence="4" id="KW-0503">Monooxygenase</keyword>
<dbReference type="GO" id="GO:0004497">
    <property type="term" value="F:monooxygenase activity"/>
    <property type="evidence" value="ECO:0007669"/>
    <property type="project" value="UniProtKB-KW"/>
</dbReference>
<gene>
    <name evidence="4" type="ORF">SYV04_40770</name>
</gene>
<dbReference type="PANTHER" id="PTHR43476:SF4">
    <property type="entry name" value="BLR0106 PROTEIN"/>
    <property type="match status" value="1"/>
</dbReference>
<feature type="domain" description="FAD-binding" evidence="3">
    <location>
        <begin position="111"/>
        <end position="317"/>
    </location>
</feature>
<dbReference type="Pfam" id="PF01494">
    <property type="entry name" value="FAD_binding_3"/>
    <property type="match status" value="1"/>
</dbReference>
<evidence type="ECO:0000313" key="4">
    <source>
        <dbReference type="EMBL" id="MDY7232791.1"/>
    </source>
</evidence>
<dbReference type="PRINTS" id="PR00420">
    <property type="entry name" value="RNGMNOXGNASE"/>
</dbReference>
<dbReference type="Proteomes" id="UP001291309">
    <property type="component" value="Unassembled WGS sequence"/>
</dbReference>
<sequence>MRIVCVGGGPAGLYFSILAKLSHPHHQVTIIERNPAGVTYGWGVVFWEDLLDDLYRNDPVSAREIADSAARWDQQEVHIRGEQAVHIGGFGFSIGRDRLLEILTRRALSLGVEIQFQRELEDLSEFADADLVVACDGANSKVRRLHASHFQTHIEVGRNKYIWLGTNKLFDAFTFAFEETPAGWLWFHAYRFSGTTSTCIVECPQETWEALGFDTLGPEETLRRLEDIFKRQLAGHLLFNQIRGLGKTPWLNFKRIRHERWFHGNVALMGDAAHTTHFSIGSGTKLAIQDAIGLAGKLRDTADLPSALRAYEEERRTALLPLQNAARSSAEWFENVPRHVEQDTLRFAYALLNRRGGPPWRYPLYLASQQAALRGLLRSLYSARRWVRRGRVDTLAPGP</sequence>
<comment type="caution">
    <text evidence="4">The sequence shown here is derived from an EMBL/GenBank/DDBJ whole genome shotgun (WGS) entry which is preliminary data.</text>
</comment>
<keyword evidence="1" id="KW-0560">Oxidoreductase</keyword>
<proteinExistence type="predicted"/>
<protein>
    <submittedName>
        <fullName evidence="4">FAD-dependent monooxygenase</fullName>
    </submittedName>
</protein>
<dbReference type="EMBL" id="JAXIVS010000023">
    <property type="protein sequence ID" value="MDY7232791.1"/>
    <property type="molecule type" value="Genomic_DNA"/>
</dbReference>